<dbReference type="EMBL" id="ML179076">
    <property type="protein sequence ID" value="THV02506.1"/>
    <property type="molecule type" value="Genomic_DNA"/>
</dbReference>
<dbReference type="GO" id="GO:0001682">
    <property type="term" value="P:tRNA 5'-leader removal"/>
    <property type="evidence" value="ECO:0007669"/>
    <property type="project" value="InterPro"/>
</dbReference>
<organism evidence="2 3">
    <name type="scientific">Dendrothele bispora (strain CBS 962.96)</name>
    <dbReference type="NCBI Taxonomy" id="1314807"/>
    <lineage>
        <taxon>Eukaryota</taxon>
        <taxon>Fungi</taxon>
        <taxon>Dikarya</taxon>
        <taxon>Basidiomycota</taxon>
        <taxon>Agaricomycotina</taxon>
        <taxon>Agaricomycetes</taxon>
        <taxon>Agaricomycetidae</taxon>
        <taxon>Agaricales</taxon>
        <taxon>Agaricales incertae sedis</taxon>
        <taxon>Dendrothele</taxon>
    </lineage>
</organism>
<dbReference type="GO" id="GO:0004526">
    <property type="term" value="F:ribonuclease P activity"/>
    <property type="evidence" value="ECO:0007669"/>
    <property type="project" value="TreeGrafter"/>
</dbReference>
<keyword evidence="3" id="KW-1185">Reference proteome</keyword>
<dbReference type="GO" id="GO:0030681">
    <property type="term" value="C:multimeric ribonuclease P complex"/>
    <property type="evidence" value="ECO:0007669"/>
    <property type="project" value="TreeGrafter"/>
</dbReference>
<accession>A0A4V6T5L6</accession>
<dbReference type="Proteomes" id="UP000297245">
    <property type="component" value="Unassembled WGS sequence"/>
</dbReference>
<dbReference type="PANTHER" id="PTHR15396">
    <property type="entry name" value="RIBONUCLEASE P PROTEIN SUBUNIT P40"/>
    <property type="match status" value="1"/>
</dbReference>
<dbReference type="GO" id="GO:0000447">
    <property type="term" value="P:endonucleolytic cleavage in ITS1 to separate SSU-rRNA from 5.8S rRNA and LSU-rRNA from tricistronic rRNA transcript (SSU-rRNA, 5.8S rRNA, LSU-rRNA)"/>
    <property type="evidence" value="ECO:0007669"/>
    <property type="project" value="TreeGrafter"/>
</dbReference>
<dbReference type="OrthoDB" id="63112at2759"/>
<feature type="region of interest" description="Disordered" evidence="1">
    <location>
        <begin position="214"/>
        <end position="234"/>
    </location>
</feature>
<gene>
    <name evidence="2" type="ORF">K435DRAFT_344394</name>
</gene>
<proteinExistence type="predicted"/>
<name>A0A4V6T5L6_DENBC</name>
<evidence type="ECO:0000256" key="1">
    <source>
        <dbReference type="SAM" id="MobiDB-lite"/>
    </source>
</evidence>
<evidence type="ECO:0000313" key="3">
    <source>
        <dbReference type="Proteomes" id="UP000297245"/>
    </source>
</evidence>
<dbReference type="AlphaFoldDB" id="A0A4V6T5L6"/>
<dbReference type="PANTHER" id="PTHR15396:SF1">
    <property type="entry name" value="RIBONUCLEASE P PROTEIN SUBUNIT P40"/>
    <property type="match status" value="1"/>
</dbReference>
<dbReference type="InterPro" id="IPR013893">
    <property type="entry name" value="RNase_P_Rpp40"/>
</dbReference>
<dbReference type="GO" id="GO:0000172">
    <property type="term" value="C:ribonuclease MRP complex"/>
    <property type="evidence" value="ECO:0007669"/>
    <property type="project" value="TreeGrafter"/>
</dbReference>
<protein>
    <submittedName>
        <fullName evidence="2">Uncharacterized protein</fullName>
    </submittedName>
</protein>
<sequence length="433" mass="48352">MSLNQDAEHLQITTGTKLDGDEKLAKLALNYPFLRQLDVIFPANQALEDVLESLPKPRYFRQKVSLEQMVQGVMDLGDNDSSKRISVLVSSESSGSSTNSLSQDDDVWCIDPRGVLTLSVCKNTYETLGLVGKRVAFGKGKSKQGDGRHVIPIPLLHTTKNAESQKIRARRDVSIKRWDMQRAQMNNGSLSSVMDSPTWNVLFSSGTNESAQILSDKIKESSSSSTSDSESKPKVEDTVLRKKFLADVHIPVVQLSSYPSRQSQSKNSEEYEDLLEDWEHDMEALFEWIGLAGFGSQRLKANDCTDSYVSSYEVPSRSVIGTVTHLQWTGFLESSFVQSVIDTLTRNISSSSNTSQFASITGHTCSWSPISYIPPNLQEVPPDNMRSPMRDPTMEVEDTWCLVMTCREQDATSNLSKCQWALARNSGRHDSWE</sequence>
<dbReference type="Pfam" id="PF08584">
    <property type="entry name" value="Ribonuc_P_40"/>
    <property type="match status" value="1"/>
</dbReference>
<dbReference type="GO" id="GO:0000171">
    <property type="term" value="F:ribonuclease MRP activity"/>
    <property type="evidence" value="ECO:0007669"/>
    <property type="project" value="TreeGrafter"/>
</dbReference>
<reference evidence="2 3" key="1">
    <citation type="journal article" date="2019" name="Nat. Ecol. Evol.">
        <title>Megaphylogeny resolves global patterns of mushroom evolution.</title>
        <authorList>
            <person name="Varga T."/>
            <person name="Krizsan K."/>
            <person name="Foldi C."/>
            <person name="Dima B."/>
            <person name="Sanchez-Garcia M."/>
            <person name="Sanchez-Ramirez S."/>
            <person name="Szollosi G.J."/>
            <person name="Szarkandi J.G."/>
            <person name="Papp V."/>
            <person name="Albert L."/>
            <person name="Andreopoulos W."/>
            <person name="Angelini C."/>
            <person name="Antonin V."/>
            <person name="Barry K.W."/>
            <person name="Bougher N.L."/>
            <person name="Buchanan P."/>
            <person name="Buyck B."/>
            <person name="Bense V."/>
            <person name="Catcheside P."/>
            <person name="Chovatia M."/>
            <person name="Cooper J."/>
            <person name="Damon W."/>
            <person name="Desjardin D."/>
            <person name="Finy P."/>
            <person name="Geml J."/>
            <person name="Haridas S."/>
            <person name="Hughes K."/>
            <person name="Justo A."/>
            <person name="Karasinski D."/>
            <person name="Kautmanova I."/>
            <person name="Kiss B."/>
            <person name="Kocsube S."/>
            <person name="Kotiranta H."/>
            <person name="LaButti K.M."/>
            <person name="Lechner B.E."/>
            <person name="Liimatainen K."/>
            <person name="Lipzen A."/>
            <person name="Lukacs Z."/>
            <person name="Mihaltcheva S."/>
            <person name="Morgado L.N."/>
            <person name="Niskanen T."/>
            <person name="Noordeloos M.E."/>
            <person name="Ohm R.A."/>
            <person name="Ortiz-Santana B."/>
            <person name="Ovrebo C."/>
            <person name="Racz N."/>
            <person name="Riley R."/>
            <person name="Savchenko A."/>
            <person name="Shiryaev A."/>
            <person name="Soop K."/>
            <person name="Spirin V."/>
            <person name="Szebenyi C."/>
            <person name="Tomsovsky M."/>
            <person name="Tulloss R.E."/>
            <person name="Uehling J."/>
            <person name="Grigoriev I.V."/>
            <person name="Vagvolgyi C."/>
            <person name="Papp T."/>
            <person name="Martin F.M."/>
            <person name="Miettinen O."/>
            <person name="Hibbett D.S."/>
            <person name="Nagy L.G."/>
        </authorList>
    </citation>
    <scope>NUCLEOTIDE SEQUENCE [LARGE SCALE GENOMIC DNA]</scope>
    <source>
        <strain evidence="2 3">CBS 962.96</strain>
    </source>
</reference>
<evidence type="ECO:0000313" key="2">
    <source>
        <dbReference type="EMBL" id="THV02506.1"/>
    </source>
</evidence>